<feature type="binding site" evidence="10">
    <location>
        <position position="313"/>
    </location>
    <ligand>
        <name>ATP</name>
        <dbReference type="ChEBI" id="CHEBI:30616"/>
    </ligand>
</feature>
<dbReference type="InParanoid" id="A0A140L3W4"/>
<keyword evidence="8 10" id="KW-0456">Lyase</keyword>
<evidence type="ECO:0000256" key="7">
    <source>
        <dbReference type="ARBA" id="ARBA00022840"/>
    </source>
</evidence>
<dbReference type="PANTHER" id="PTHR30031:SF0">
    <property type="entry name" value="PHOSPHOENOLPYRUVATE CARBOXYKINASE (ATP)"/>
    <property type="match status" value="1"/>
</dbReference>
<keyword evidence="6 10" id="KW-0210">Decarboxylase</keyword>
<evidence type="ECO:0000256" key="4">
    <source>
        <dbReference type="ARBA" id="ARBA00022432"/>
    </source>
</evidence>
<dbReference type="UniPathway" id="UPA00138"/>
<feature type="binding site" evidence="10">
    <location>
        <position position="186"/>
    </location>
    <ligand>
        <name>substrate</name>
    </ligand>
</feature>
<dbReference type="NCBIfam" id="TIGR00224">
    <property type="entry name" value="pckA"/>
    <property type="match status" value="1"/>
</dbReference>
<feature type="binding site" evidence="10">
    <location>
        <position position="313"/>
    </location>
    <ligand>
        <name>substrate</name>
    </ligand>
</feature>
<evidence type="ECO:0000256" key="5">
    <source>
        <dbReference type="ARBA" id="ARBA00022741"/>
    </source>
</evidence>
<evidence type="ECO:0000256" key="8">
    <source>
        <dbReference type="ARBA" id="ARBA00023239"/>
    </source>
</evidence>
<comment type="function">
    <text evidence="10">Involved in the gluconeogenesis. Catalyzes the conversion of oxaloacetate (OAA) to phosphoenolpyruvate (PEP) through direct phosphoryl transfer between the nucleoside triphosphate and OAA.</text>
</comment>
<evidence type="ECO:0000256" key="6">
    <source>
        <dbReference type="ARBA" id="ARBA00022793"/>
    </source>
</evidence>
<dbReference type="PANTHER" id="PTHR30031">
    <property type="entry name" value="PHOSPHOENOLPYRUVATE CARBOXYKINASE ATP"/>
    <property type="match status" value="1"/>
</dbReference>
<comment type="similarity">
    <text evidence="2 10">Belongs to the phosphoenolpyruvate carboxykinase (ATP) family.</text>
</comment>
<dbReference type="FunCoup" id="A0A140L3W4">
    <property type="interactions" value="155"/>
</dbReference>
<keyword evidence="10" id="KW-0963">Cytoplasm</keyword>
<dbReference type="NCBIfam" id="NF006821">
    <property type="entry name" value="PRK09344.1-3"/>
    <property type="match status" value="1"/>
</dbReference>
<dbReference type="AlphaFoldDB" id="A0A140L3W4"/>
<name>A0A140L3W4_9FIRM</name>
<organism evidence="11 12">
    <name type="scientific">Fervidicola ferrireducens</name>
    <dbReference type="NCBI Taxonomy" id="520764"/>
    <lineage>
        <taxon>Bacteria</taxon>
        <taxon>Bacillati</taxon>
        <taxon>Bacillota</taxon>
        <taxon>Clostridia</taxon>
        <taxon>Thermosediminibacterales</taxon>
        <taxon>Thermosediminibacteraceae</taxon>
        <taxon>Fervidicola</taxon>
    </lineage>
</organism>
<dbReference type="PATRIC" id="fig|520764.3.peg.2106"/>
<evidence type="ECO:0000313" key="12">
    <source>
        <dbReference type="Proteomes" id="UP000070427"/>
    </source>
</evidence>
<evidence type="ECO:0000256" key="1">
    <source>
        <dbReference type="ARBA" id="ARBA00004742"/>
    </source>
</evidence>
<sequence>MKHLKSLGLTNPGKVHFNLPVPSLIEHALKRGEGVLASSGALIVHTGKYTGRSPDDKFIVEDSEVADEIWWSNNKRFPRSKFEALFRRMTSYLQNRELYVFDGFVGAHSNFRIPLRVINEYAHQNLFARQLFIRGSEKELKDFWPEITVIAAPGFKAQPEVDGTNSEAFIIISLEEKLVLIGGTLYSGEIKKSVFTVLNYLMPKAGVLSMHCSANKGRDGSTALFFGLSGTGKTTLSADPERLLIGDDEHGWSNEGIFNFEGGCYAKCINLSREKEPQIYDAIKFGAVLENVVYDETTREPDYKSDAITENTRAAYPVDFIPGAVIPGTGGHPRTIIFLTADAFGVLPPIAKLSFEQAMYYFISGYTSKLAGTERGITEPQATFSACFGAPFLPLSPIVYAKLLGEKIKKHGTEVYLVNTGWTGGPYGIGRRIDLNYTRAMVKSAIEGKLSGVEFEKDPVFGLMIPKSCPGVPSEILNPKNTWYDKKSYDDTAIKLARSFVDNFKKFSHEMPELETFGPRA</sequence>
<evidence type="ECO:0000256" key="9">
    <source>
        <dbReference type="ARBA" id="ARBA00047371"/>
    </source>
</evidence>
<dbReference type="RefSeq" id="WP_066354452.1">
    <property type="nucleotide sequence ID" value="NZ_LOED01000029.1"/>
</dbReference>
<feature type="binding site" evidence="10">
    <location>
        <position position="52"/>
    </location>
    <ligand>
        <name>substrate</name>
    </ligand>
</feature>
<feature type="binding site" evidence="10">
    <location>
        <position position="438"/>
    </location>
    <ligand>
        <name>ATP</name>
        <dbReference type="ChEBI" id="CHEBI:30616"/>
    </ligand>
</feature>
<dbReference type="SUPFAM" id="SSF68923">
    <property type="entry name" value="PEP carboxykinase N-terminal domain"/>
    <property type="match status" value="1"/>
</dbReference>
<comment type="cofactor">
    <cofactor evidence="10">
        <name>Mn(2+)</name>
        <dbReference type="ChEBI" id="CHEBI:29035"/>
    </cofactor>
    <text evidence="10">Binds 1 Mn(2+) ion per subunit.</text>
</comment>
<dbReference type="NCBIfam" id="NF006820">
    <property type="entry name" value="PRK09344.1-2"/>
    <property type="match status" value="1"/>
</dbReference>
<evidence type="ECO:0000256" key="3">
    <source>
        <dbReference type="ARBA" id="ARBA00012363"/>
    </source>
</evidence>
<feature type="binding site" evidence="10">
    <location>
        <begin position="227"/>
        <end position="235"/>
    </location>
    <ligand>
        <name>ATP</name>
        <dbReference type="ChEBI" id="CHEBI:30616"/>
    </ligand>
</feature>
<dbReference type="InterPro" id="IPR013035">
    <property type="entry name" value="PEP_carboxykinase_C"/>
</dbReference>
<dbReference type="InterPro" id="IPR008210">
    <property type="entry name" value="PEP_carboxykinase_N"/>
</dbReference>
<evidence type="ECO:0000256" key="10">
    <source>
        <dbReference type="HAMAP-Rule" id="MF_00453"/>
    </source>
</evidence>
<keyword evidence="10" id="KW-0479">Metal-binding</keyword>
<feature type="binding site" evidence="10">
    <location>
        <position position="248"/>
    </location>
    <ligand>
        <name>Mn(2+)</name>
        <dbReference type="ChEBI" id="CHEBI:29035"/>
    </ligand>
</feature>
<keyword evidence="4 10" id="KW-0312">Gluconeogenesis</keyword>
<keyword evidence="11" id="KW-0670">Pyruvate</keyword>
<keyword evidence="5 10" id="KW-0547">Nucleotide-binding</keyword>
<dbReference type="EC" id="4.1.1.49" evidence="3 10"/>
<dbReference type="STRING" id="520764.AN618_19620"/>
<comment type="pathway">
    <text evidence="1 10">Carbohydrate biosynthesis; gluconeogenesis.</text>
</comment>
<dbReference type="FunFam" id="2.170.8.10:FF:000001">
    <property type="entry name" value="Phosphoenolpyruvate carboxykinase (ATP)"/>
    <property type="match status" value="1"/>
</dbReference>
<keyword evidence="11" id="KW-0418">Kinase</keyword>
<dbReference type="Gene3D" id="3.40.449.10">
    <property type="entry name" value="Phosphoenolpyruvate Carboxykinase, domain 1"/>
    <property type="match status" value="1"/>
</dbReference>
<feature type="binding site" evidence="10">
    <location>
        <position position="211"/>
    </location>
    <ligand>
        <name>ATP</name>
        <dbReference type="ChEBI" id="CHEBI:30616"/>
    </ligand>
</feature>
<comment type="subcellular location">
    <subcellularLocation>
        <location evidence="10">Cytoplasm</location>
    </subcellularLocation>
</comment>
<keyword evidence="10" id="KW-0464">Manganese</keyword>
<comment type="catalytic activity">
    <reaction evidence="9 10">
        <text>oxaloacetate + ATP = phosphoenolpyruvate + ADP + CO2</text>
        <dbReference type="Rhea" id="RHEA:18617"/>
        <dbReference type="ChEBI" id="CHEBI:16452"/>
        <dbReference type="ChEBI" id="CHEBI:16526"/>
        <dbReference type="ChEBI" id="CHEBI:30616"/>
        <dbReference type="ChEBI" id="CHEBI:58702"/>
        <dbReference type="ChEBI" id="CHEBI:456216"/>
        <dbReference type="EC" id="4.1.1.49"/>
    </reaction>
</comment>
<dbReference type="Gene3D" id="2.170.8.10">
    <property type="entry name" value="Phosphoenolpyruvate Carboxykinase, domain 2"/>
    <property type="match status" value="1"/>
</dbReference>
<proteinExistence type="inferred from homology"/>
<dbReference type="GO" id="GO:0046872">
    <property type="term" value="F:metal ion binding"/>
    <property type="evidence" value="ECO:0007669"/>
    <property type="project" value="UniProtKB-KW"/>
</dbReference>
<comment type="caution">
    <text evidence="11">The sequence shown here is derived from an EMBL/GenBank/DDBJ whole genome shotgun (WGS) entry which is preliminary data.</text>
</comment>
<keyword evidence="11" id="KW-0808">Transferase</keyword>
<dbReference type="InterPro" id="IPR001272">
    <property type="entry name" value="PEP_carboxykinase_ATP"/>
</dbReference>
<feature type="binding site" evidence="10">
    <location>
        <position position="192"/>
    </location>
    <ligand>
        <name>ATP</name>
        <dbReference type="ChEBI" id="CHEBI:30616"/>
    </ligand>
</feature>
<dbReference type="Gene3D" id="3.90.228.20">
    <property type="match status" value="1"/>
</dbReference>
<dbReference type="GO" id="GO:0016301">
    <property type="term" value="F:kinase activity"/>
    <property type="evidence" value="ECO:0007669"/>
    <property type="project" value="UniProtKB-KW"/>
</dbReference>
<feature type="binding site" evidence="10">
    <location>
        <position position="192"/>
    </location>
    <ligand>
        <name>Mn(2+)</name>
        <dbReference type="ChEBI" id="CHEBI:29035"/>
    </ligand>
</feature>
<feature type="binding site" evidence="10">
    <location>
        <position position="276"/>
    </location>
    <ligand>
        <name>ATP</name>
        <dbReference type="ChEBI" id="CHEBI:30616"/>
    </ligand>
</feature>
<dbReference type="EMBL" id="LOED01000029">
    <property type="protein sequence ID" value="KXG75239.1"/>
    <property type="molecule type" value="Genomic_DNA"/>
</dbReference>
<dbReference type="GO" id="GO:0006094">
    <property type="term" value="P:gluconeogenesis"/>
    <property type="evidence" value="ECO:0007669"/>
    <property type="project" value="UniProtKB-UniRule"/>
</dbReference>
<dbReference type="PROSITE" id="PS00532">
    <property type="entry name" value="PEPCK_ATP"/>
    <property type="match status" value="1"/>
</dbReference>
<dbReference type="SUPFAM" id="SSF53795">
    <property type="entry name" value="PEP carboxykinase-like"/>
    <property type="match status" value="1"/>
</dbReference>
<keyword evidence="12" id="KW-1185">Reference proteome</keyword>
<reference evidence="11 12" key="1">
    <citation type="submission" date="2015-12" db="EMBL/GenBank/DDBJ databases">
        <title>Draft genome sequnece of Fervidicola ferrireducens strain Y170.</title>
        <authorList>
            <person name="Patel B.K."/>
        </authorList>
    </citation>
    <scope>NUCLEOTIDE SEQUENCE [LARGE SCALE GENOMIC DNA]</scope>
    <source>
        <strain evidence="11 12">Y170</strain>
    </source>
</reference>
<dbReference type="HAMAP" id="MF_00453">
    <property type="entry name" value="PEPCK_ATP"/>
    <property type="match status" value="1"/>
</dbReference>
<feature type="binding site" evidence="10">
    <location>
        <position position="192"/>
    </location>
    <ligand>
        <name>substrate</name>
    </ligand>
</feature>
<dbReference type="GO" id="GO:0005524">
    <property type="term" value="F:ATP binding"/>
    <property type="evidence" value="ECO:0007669"/>
    <property type="project" value="UniProtKB-UniRule"/>
</dbReference>
<dbReference type="GO" id="GO:0005829">
    <property type="term" value="C:cytosol"/>
    <property type="evidence" value="ECO:0007669"/>
    <property type="project" value="TreeGrafter"/>
</dbReference>
<dbReference type="OrthoDB" id="9806325at2"/>
<dbReference type="InterPro" id="IPR015994">
    <property type="entry name" value="PEPCK_ATP_CS"/>
</dbReference>
<evidence type="ECO:0000256" key="2">
    <source>
        <dbReference type="ARBA" id="ARBA00006052"/>
    </source>
</evidence>
<evidence type="ECO:0000313" key="11">
    <source>
        <dbReference type="EMBL" id="KXG75239.1"/>
    </source>
</evidence>
<dbReference type="CDD" id="cd00484">
    <property type="entry name" value="PEPCK_ATP"/>
    <property type="match status" value="1"/>
</dbReference>
<feature type="binding site" evidence="10">
    <location>
        <position position="211"/>
    </location>
    <ligand>
        <name>Mn(2+)</name>
        <dbReference type="ChEBI" id="CHEBI:29035"/>
    </ligand>
</feature>
<dbReference type="PIRSF" id="PIRSF006294">
    <property type="entry name" value="PEP_crbxkin"/>
    <property type="match status" value="1"/>
</dbReference>
<feature type="binding site" evidence="10">
    <location>
        <begin position="432"/>
        <end position="433"/>
    </location>
    <ligand>
        <name>ATP</name>
        <dbReference type="ChEBI" id="CHEBI:30616"/>
    </ligand>
</feature>
<protein>
    <recommendedName>
        <fullName evidence="3 10">Phosphoenolpyruvate carboxykinase (ATP)</fullName>
        <shortName evidence="10">PCK</shortName>
        <shortName evidence="10">PEP carboxykinase</shortName>
        <shortName evidence="10">PEPCK</shortName>
        <ecNumber evidence="3 10">4.1.1.49</ecNumber>
    </recommendedName>
</protein>
<gene>
    <name evidence="10 11" type="primary">pckA</name>
    <name evidence="11" type="ORF">AN618_19620</name>
</gene>
<accession>A0A140L3W4</accession>
<dbReference type="Proteomes" id="UP000070427">
    <property type="component" value="Unassembled WGS sequence"/>
</dbReference>
<keyword evidence="7 10" id="KW-0067">ATP-binding</keyword>
<dbReference type="Pfam" id="PF01293">
    <property type="entry name" value="PEPCK_ATP"/>
    <property type="match status" value="1"/>
</dbReference>
<dbReference type="GO" id="GO:0004612">
    <property type="term" value="F:phosphoenolpyruvate carboxykinase (ATP) activity"/>
    <property type="evidence" value="ECO:0007669"/>
    <property type="project" value="UniProtKB-UniRule"/>
</dbReference>